<dbReference type="AlphaFoldDB" id="A0A418ZQA7"/>
<organism evidence="1 2">
    <name type="scientific">Paracoccus aestuarii</name>
    <dbReference type="NCBI Taxonomy" id="453842"/>
    <lineage>
        <taxon>Bacteria</taxon>
        <taxon>Pseudomonadati</taxon>
        <taxon>Pseudomonadota</taxon>
        <taxon>Alphaproteobacteria</taxon>
        <taxon>Rhodobacterales</taxon>
        <taxon>Paracoccaceae</taxon>
        <taxon>Paracoccus</taxon>
    </lineage>
</organism>
<reference evidence="1 2" key="1">
    <citation type="submission" date="2018-09" db="EMBL/GenBank/DDBJ databases">
        <title>Paracoccus onubensis nov. sp. a moderate halophilic bacterium isolated from Gruta de las Maravillas (Aracena, Spain).</title>
        <authorList>
            <person name="Jurado V."/>
            <person name="Gutierrez-Patricio S."/>
            <person name="Gonzalez-Pimentel J.L."/>
            <person name="Laiz L."/>
            <person name="Saiz-Jimenez C."/>
        </authorList>
    </citation>
    <scope>NUCLEOTIDE SEQUENCE [LARGE SCALE GENOMIC DNA]</scope>
    <source>
        <strain evidence="1 2">DSM 19484</strain>
    </source>
</reference>
<evidence type="ECO:0000313" key="2">
    <source>
        <dbReference type="Proteomes" id="UP000285530"/>
    </source>
</evidence>
<protein>
    <recommendedName>
        <fullName evidence="3">Flagellar protein FlgN</fullName>
    </recommendedName>
</protein>
<keyword evidence="2" id="KW-1185">Reference proteome</keyword>
<proteinExistence type="predicted"/>
<dbReference type="RefSeq" id="WP_119887645.1">
    <property type="nucleotide sequence ID" value="NZ_CP067169.1"/>
</dbReference>
<sequence length="105" mass="11083">MSRPVVKAMDQVRAALLSGDAQGALAGIDVLVAAAARRGIDPALRDGLEARLEELRLLAQASLTGAQQAADQVRGILQAARSLQTYDSLGRRMVTATQADAPQRF</sequence>
<accession>A0A418ZQA7</accession>
<dbReference type="EMBL" id="QZEV01000138">
    <property type="protein sequence ID" value="RJK97335.1"/>
    <property type="molecule type" value="Genomic_DNA"/>
</dbReference>
<comment type="caution">
    <text evidence="1">The sequence shown here is derived from an EMBL/GenBank/DDBJ whole genome shotgun (WGS) entry which is preliminary data.</text>
</comment>
<dbReference type="Proteomes" id="UP000285530">
    <property type="component" value="Unassembled WGS sequence"/>
</dbReference>
<evidence type="ECO:0000313" key="1">
    <source>
        <dbReference type="EMBL" id="RJK97335.1"/>
    </source>
</evidence>
<dbReference type="OrthoDB" id="7774365at2"/>
<gene>
    <name evidence="1" type="ORF">D3P06_16845</name>
</gene>
<name>A0A418ZQA7_9RHOB</name>
<evidence type="ECO:0008006" key="3">
    <source>
        <dbReference type="Google" id="ProtNLM"/>
    </source>
</evidence>